<reference evidence="1 2" key="1">
    <citation type="journal article" date="2011" name="Science">
        <title>The ecoresponsive genome of Daphnia pulex.</title>
        <authorList>
            <person name="Colbourne J.K."/>
            <person name="Pfrender M.E."/>
            <person name="Gilbert D."/>
            <person name="Thomas W.K."/>
            <person name="Tucker A."/>
            <person name="Oakley T.H."/>
            <person name="Tokishita S."/>
            <person name="Aerts A."/>
            <person name="Arnold G.J."/>
            <person name="Basu M.K."/>
            <person name="Bauer D.J."/>
            <person name="Caceres C.E."/>
            <person name="Carmel L."/>
            <person name="Casola C."/>
            <person name="Choi J.H."/>
            <person name="Detter J.C."/>
            <person name="Dong Q."/>
            <person name="Dusheyko S."/>
            <person name="Eads B.D."/>
            <person name="Frohlich T."/>
            <person name="Geiler-Samerotte K.A."/>
            <person name="Gerlach D."/>
            <person name="Hatcher P."/>
            <person name="Jogdeo S."/>
            <person name="Krijgsveld J."/>
            <person name="Kriventseva E.V."/>
            <person name="Kultz D."/>
            <person name="Laforsch C."/>
            <person name="Lindquist E."/>
            <person name="Lopez J."/>
            <person name="Manak J.R."/>
            <person name="Muller J."/>
            <person name="Pangilinan J."/>
            <person name="Patwardhan R.P."/>
            <person name="Pitluck S."/>
            <person name="Pritham E.J."/>
            <person name="Rechtsteiner A."/>
            <person name="Rho M."/>
            <person name="Rogozin I.B."/>
            <person name="Sakarya O."/>
            <person name="Salamov A."/>
            <person name="Schaack S."/>
            <person name="Shapiro H."/>
            <person name="Shiga Y."/>
            <person name="Skalitzky C."/>
            <person name="Smith Z."/>
            <person name="Souvorov A."/>
            <person name="Sung W."/>
            <person name="Tang Z."/>
            <person name="Tsuchiya D."/>
            <person name="Tu H."/>
            <person name="Vos H."/>
            <person name="Wang M."/>
            <person name="Wolf Y.I."/>
            <person name="Yamagata H."/>
            <person name="Yamada T."/>
            <person name="Ye Y."/>
            <person name="Shaw J.R."/>
            <person name="Andrews J."/>
            <person name="Crease T.J."/>
            <person name="Tang H."/>
            <person name="Lucas S.M."/>
            <person name="Robertson H.M."/>
            <person name="Bork P."/>
            <person name="Koonin E.V."/>
            <person name="Zdobnov E.M."/>
            <person name="Grigoriev I.V."/>
            <person name="Lynch M."/>
            <person name="Boore J.L."/>
        </authorList>
    </citation>
    <scope>NUCLEOTIDE SEQUENCE [LARGE SCALE GENOMIC DNA]</scope>
</reference>
<evidence type="ECO:0000313" key="1">
    <source>
        <dbReference type="EMBL" id="EFX81317.1"/>
    </source>
</evidence>
<dbReference type="Proteomes" id="UP000000305">
    <property type="component" value="Unassembled WGS sequence"/>
</dbReference>
<dbReference type="AlphaFoldDB" id="E9GG07"/>
<protein>
    <submittedName>
        <fullName evidence="1">Uncharacterized protein</fullName>
    </submittedName>
</protein>
<sequence>MSDVSEFPEARRSPRFLCVQAGCTCDGVNGENAMANCNCHGQLDDAVPTKMTATFLKFAGLRFPPNLKTIQISNCDFLDLGGNDEFFQLNLAEISIENSVGVTLRSKAFKKVARFTVKNVEMFSFENGAFDHLDAESLRFVNVTFNKNSMDNFKHVGAISPQRIQSTLEFRDSKLSTDMEIQIKQTDVTNLTVSFRGCTLEGLKSTIRADRFELIGNNFPSLCTIPTDVPLVPEGRIREKPECEPENVAPSTRVEFYKSLELSNNTFNEESMPDIRFNVQDKGVMDIIFPDDKKANQTTAEAAEKWLKSFTFDFKGIMAPNKTNRGANECKEKWVWGTKTSPQKYQIYCPDPQSMKDFVRSGKFKPLFRRPSSSSSSATSSLFSLILSTFILVGM</sequence>
<dbReference type="EMBL" id="GL732543">
    <property type="protein sequence ID" value="EFX81317.1"/>
    <property type="molecule type" value="Genomic_DNA"/>
</dbReference>
<dbReference type="KEGG" id="dpx:DAPPUDRAFT_303447"/>
<accession>E9GG07</accession>
<dbReference type="OrthoDB" id="6349475at2759"/>
<evidence type="ECO:0000313" key="2">
    <source>
        <dbReference type="Proteomes" id="UP000000305"/>
    </source>
</evidence>
<gene>
    <name evidence="1" type="ORF">DAPPUDRAFT_303447</name>
</gene>
<name>E9GG07_DAPPU</name>
<dbReference type="HOGENOM" id="CLU_698811_0_0_1"/>
<dbReference type="InParanoid" id="E9GG07"/>
<keyword evidence="2" id="KW-1185">Reference proteome</keyword>
<proteinExistence type="predicted"/>
<organism evidence="1 2">
    <name type="scientific">Daphnia pulex</name>
    <name type="common">Water flea</name>
    <dbReference type="NCBI Taxonomy" id="6669"/>
    <lineage>
        <taxon>Eukaryota</taxon>
        <taxon>Metazoa</taxon>
        <taxon>Ecdysozoa</taxon>
        <taxon>Arthropoda</taxon>
        <taxon>Crustacea</taxon>
        <taxon>Branchiopoda</taxon>
        <taxon>Diplostraca</taxon>
        <taxon>Cladocera</taxon>
        <taxon>Anomopoda</taxon>
        <taxon>Daphniidae</taxon>
        <taxon>Daphnia</taxon>
    </lineage>
</organism>